<feature type="region of interest" description="Disordered" evidence="2">
    <location>
        <begin position="187"/>
        <end position="335"/>
    </location>
</feature>
<evidence type="ECO:0000256" key="2">
    <source>
        <dbReference type="SAM" id="MobiDB-lite"/>
    </source>
</evidence>
<comment type="caution">
    <text evidence="5">The sequence shown here is derived from an EMBL/GenBank/DDBJ whole genome shotgun (WGS) entry which is preliminary data.</text>
</comment>
<dbReference type="PROSITE" id="PS50102">
    <property type="entry name" value="RRM"/>
    <property type="match status" value="1"/>
</dbReference>
<feature type="compositionally biased region" description="Pro residues" evidence="2">
    <location>
        <begin position="257"/>
        <end position="273"/>
    </location>
</feature>
<dbReference type="GO" id="GO:0045292">
    <property type="term" value="P:mRNA cis splicing, via spliceosome"/>
    <property type="evidence" value="ECO:0007669"/>
    <property type="project" value="InterPro"/>
</dbReference>
<sequence length="501" mass="54709">MSAPSQPPPPKGGGGLSLYANLLESSGDASATISSAPVLYNEPAEPQPTKKPLDSALRFQPIRRPQVKQKPKPSFPKTIPGAMPSKPAPSSAEPTPTSATTTTAAAPAPAADPPAKSNLAAWTATGDEWKYSAAPTEKRQRGGRRKKKKRQEQMETDWDELYDPTRPTNVEEYLRSDERIREIHEWKDLLYRHRRGREDLTSDSDGEDRREPMSNQFAPPPNYSFAPPPPSPPRASIPTDQSGEDAYARRLAMSQGAPPPPPSAAIPPPPTPPLEENQGISISRAPVRYSPPPRQPDSDSESETYRPTLGLGANKEDEDSDGQPRSSRPGQKGFAQRLMSKYGWTKGSGLGADESGIVNPLRVQVEKRKKKSDADGGGWAEPAARSRILGGNRKPGRAGEEEGFGAMSEVIVLRNMLEGMDDLQGEIASGLGQEIGEECGDKYGRVERLYIDVDTRQVFIKFTDQVSALRAVNELNGRIFNGNAIQPKFYDSDRFEKGIYS</sequence>
<dbReference type="VEuPathDB" id="FungiDB:SAPIO_CDS10782"/>
<evidence type="ECO:0000313" key="6">
    <source>
        <dbReference type="Proteomes" id="UP000028545"/>
    </source>
</evidence>
<dbReference type="SMART" id="SM00443">
    <property type="entry name" value="G_patch"/>
    <property type="match status" value="1"/>
</dbReference>
<keyword evidence="1" id="KW-0694">RNA-binding</keyword>
<feature type="region of interest" description="Disordered" evidence="2">
    <location>
        <begin position="366"/>
        <end position="401"/>
    </location>
</feature>
<dbReference type="InterPro" id="IPR035979">
    <property type="entry name" value="RBD_domain_sf"/>
</dbReference>
<feature type="compositionally biased region" description="Basic residues" evidence="2">
    <location>
        <begin position="141"/>
        <end position="150"/>
    </location>
</feature>
<organism evidence="5 6">
    <name type="scientific">Pseudallescheria apiosperma</name>
    <name type="common">Scedosporium apiospermum</name>
    <dbReference type="NCBI Taxonomy" id="563466"/>
    <lineage>
        <taxon>Eukaryota</taxon>
        <taxon>Fungi</taxon>
        <taxon>Dikarya</taxon>
        <taxon>Ascomycota</taxon>
        <taxon>Pezizomycotina</taxon>
        <taxon>Sordariomycetes</taxon>
        <taxon>Hypocreomycetidae</taxon>
        <taxon>Microascales</taxon>
        <taxon>Microascaceae</taxon>
        <taxon>Scedosporium</taxon>
    </lineage>
</organism>
<dbReference type="Gene3D" id="3.30.70.330">
    <property type="match status" value="1"/>
</dbReference>
<name>A0A084FUI9_PSEDA</name>
<dbReference type="OMA" id="GPMSEVI"/>
<dbReference type="SUPFAM" id="SSF54928">
    <property type="entry name" value="RNA-binding domain, RBD"/>
    <property type="match status" value="1"/>
</dbReference>
<dbReference type="PANTHER" id="PTHR13288:SF8">
    <property type="entry name" value="SPLICING FACTOR 45"/>
    <property type="match status" value="1"/>
</dbReference>
<dbReference type="OrthoDB" id="5411533at2759"/>
<dbReference type="RefSeq" id="XP_016638550.1">
    <property type="nucleotide sequence ID" value="XM_016784323.1"/>
</dbReference>
<dbReference type="FunFam" id="3.30.70.330:FF:000495">
    <property type="entry name" value="Putative G-patch DNA repair protein (Drt111)"/>
    <property type="match status" value="1"/>
</dbReference>
<feature type="domain" description="G-patch" evidence="4">
    <location>
        <begin position="331"/>
        <end position="382"/>
    </location>
</feature>
<reference evidence="5 6" key="1">
    <citation type="journal article" date="2014" name="Genome Announc.">
        <title>Draft genome sequence of the pathogenic fungus Scedosporium apiospermum.</title>
        <authorList>
            <person name="Vandeputte P."/>
            <person name="Ghamrawi S."/>
            <person name="Rechenmann M."/>
            <person name="Iltis A."/>
            <person name="Giraud S."/>
            <person name="Fleury M."/>
            <person name="Thornton C."/>
            <person name="Delhaes L."/>
            <person name="Meyer W."/>
            <person name="Papon N."/>
            <person name="Bouchara J.P."/>
        </authorList>
    </citation>
    <scope>NUCLEOTIDE SEQUENCE [LARGE SCALE GENOMIC DNA]</scope>
    <source>
        <strain evidence="5 6">IHEM 14462</strain>
    </source>
</reference>
<gene>
    <name evidence="5" type="ORF">SAPIO_CDS10782</name>
</gene>
<dbReference type="Proteomes" id="UP000028545">
    <property type="component" value="Unassembled WGS sequence"/>
</dbReference>
<dbReference type="InterPro" id="IPR000467">
    <property type="entry name" value="G_patch_dom"/>
</dbReference>
<evidence type="ECO:0000259" key="3">
    <source>
        <dbReference type="PROSITE" id="PS50102"/>
    </source>
</evidence>
<keyword evidence="6" id="KW-1185">Reference proteome</keyword>
<dbReference type="EMBL" id="JOWA01000176">
    <property type="protein sequence ID" value="KEZ38751.1"/>
    <property type="molecule type" value="Genomic_DNA"/>
</dbReference>
<evidence type="ECO:0000256" key="1">
    <source>
        <dbReference type="PROSITE-ProRule" id="PRU00176"/>
    </source>
</evidence>
<feature type="region of interest" description="Disordered" evidence="2">
    <location>
        <begin position="38"/>
        <end position="169"/>
    </location>
</feature>
<dbReference type="GeneID" id="27720013"/>
<dbReference type="GO" id="GO:0003723">
    <property type="term" value="F:RNA binding"/>
    <property type="evidence" value="ECO:0007669"/>
    <property type="project" value="UniProtKB-UniRule"/>
</dbReference>
<dbReference type="AlphaFoldDB" id="A0A084FUI9"/>
<dbReference type="HOGENOM" id="CLU_025002_1_0_1"/>
<dbReference type="InterPro" id="IPR000504">
    <property type="entry name" value="RRM_dom"/>
</dbReference>
<protein>
    <submittedName>
        <fullName evidence="5">G-patch domain-containing protein</fullName>
    </submittedName>
</protein>
<evidence type="ECO:0000313" key="5">
    <source>
        <dbReference type="EMBL" id="KEZ38751.1"/>
    </source>
</evidence>
<proteinExistence type="predicted"/>
<dbReference type="GO" id="GO:0071011">
    <property type="term" value="C:precatalytic spliceosome"/>
    <property type="evidence" value="ECO:0007669"/>
    <property type="project" value="TreeGrafter"/>
</dbReference>
<accession>A0A084FUI9</accession>
<feature type="compositionally biased region" description="Basic and acidic residues" evidence="2">
    <location>
        <begin position="187"/>
        <end position="200"/>
    </location>
</feature>
<feature type="domain" description="RRM" evidence="3">
    <location>
        <begin position="409"/>
        <end position="492"/>
    </location>
</feature>
<feature type="compositionally biased region" description="Low complexity" evidence="2">
    <location>
        <begin position="80"/>
        <end position="115"/>
    </location>
</feature>
<evidence type="ECO:0000259" key="4">
    <source>
        <dbReference type="PROSITE" id="PS50174"/>
    </source>
</evidence>
<dbReference type="InterPro" id="IPR012677">
    <property type="entry name" value="Nucleotide-bd_a/b_plait_sf"/>
</dbReference>
<dbReference type="PROSITE" id="PS50174">
    <property type="entry name" value="G_PATCH"/>
    <property type="match status" value="1"/>
</dbReference>
<dbReference type="Pfam" id="PF01585">
    <property type="entry name" value="G-patch"/>
    <property type="match status" value="1"/>
</dbReference>
<dbReference type="PANTHER" id="PTHR13288">
    <property type="entry name" value="SPLICING FACTOR 45 SPF45"/>
    <property type="match status" value="1"/>
</dbReference>
<dbReference type="KEGG" id="sapo:SAPIO_CDS10782"/>
<dbReference type="InterPro" id="IPR040052">
    <property type="entry name" value="RBM17"/>
</dbReference>
<dbReference type="Pfam" id="PF00076">
    <property type="entry name" value="RRM_1"/>
    <property type="match status" value="1"/>
</dbReference>
<feature type="compositionally biased region" description="Pro residues" evidence="2">
    <location>
        <begin position="218"/>
        <end position="235"/>
    </location>
</feature>